<dbReference type="PANTHER" id="PTHR43615:SF1">
    <property type="entry name" value="PPDK_N DOMAIN-CONTAINING PROTEIN"/>
    <property type="match status" value="1"/>
</dbReference>
<evidence type="ECO:0000313" key="5">
    <source>
        <dbReference type="Proteomes" id="UP001497382"/>
    </source>
</evidence>
<evidence type="ECO:0000313" key="4">
    <source>
        <dbReference type="EMBL" id="CAL1271936.1"/>
    </source>
</evidence>
<proteinExistence type="inferred from homology"/>
<dbReference type="InterPro" id="IPR051549">
    <property type="entry name" value="PEP_Utilizing_Enz"/>
</dbReference>
<dbReference type="Proteomes" id="UP001497382">
    <property type="component" value="Unassembled WGS sequence"/>
</dbReference>
<keyword evidence="5" id="KW-1185">Reference proteome</keyword>
<dbReference type="Gene3D" id="3.30.470.20">
    <property type="entry name" value="ATP-grasp fold, B domain"/>
    <property type="match status" value="2"/>
</dbReference>
<dbReference type="SUPFAM" id="SSF52009">
    <property type="entry name" value="Phosphohistidine domain"/>
    <property type="match status" value="1"/>
</dbReference>
<dbReference type="InterPro" id="IPR036637">
    <property type="entry name" value="Phosphohistidine_dom_sf"/>
</dbReference>
<evidence type="ECO:0000256" key="1">
    <source>
        <dbReference type="ARBA" id="ARBA00007837"/>
    </source>
</evidence>
<dbReference type="Pfam" id="PF00391">
    <property type="entry name" value="PEP-utilizers"/>
    <property type="match status" value="1"/>
</dbReference>
<dbReference type="InterPro" id="IPR013815">
    <property type="entry name" value="ATP_grasp_subdomain_1"/>
</dbReference>
<dbReference type="PANTHER" id="PTHR43615">
    <property type="entry name" value="PHOSPHOENOLPYRUVATE SYNTHASE-RELATED"/>
    <property type="match status" value="1"/>
</dbReference>
<feature type="domain" description="PEP-utilising enzyme mobile" evidence="2">
    <location>
        <begin position="2380"/>
        <end position="2450"/>
    </location>
</feature>
<dbReference type="InterPro" id="IPR002192">
    <property type="entry name" value="PPDK_AMP/ATP-bd"/>
</dbReference>
<reference evidence="4 5" key="1">
    <citation type="submission" date="2024-04" db="EMBL/GenBank/DDBJ databases">
        <authorList>
            <person name="Rising A."/>
            <person name="Reimegard J."/>
            <person name="Sonavane S."/>
            <person name="Akerstrom W."/>
            <person name="Nylinder S."/>
            <person name="Hedman E."/>
            <person name="Kallberg Y."/>
        </authorList>
    </citation>
    <scope>NUCLEOTIDE SEQUENCE [LARGE SCALE GENOMIC DNA]</scope>
</reference>
<evidence type="ECO:0000259" key="3">
    <source>
        <dbReference type="Pfam" id="PF01326"/>
    </source>
</evidence>
<dbReference type="GO" id="GO:0016301">
    <property type="term" value="F:kinase activity"/>
    <property type="evidence" value="ECO:0007669"/>
    <property type="project" value="InterPro"/>
</dbReference>
<evidence type="ECO:0000259" key="2">
    <source>
        <dbReference type="Pfam" id="PF00391"/>
    </source>
</evidence>
<dbReference type="GO" id="GO:0005524">
    <property type="term" value="F:ATP binding"/>
    <property type="evidence" value="ECO:0007669"/>
    <property type="project" value="InterPro"/>
</dbReference>
<evidence type="ECO:0008006" key="6">
    <source>
        <dbReference type="Google" id="ProtNLM"/>
    </source>
</evidence>
<dbReference type="Pfam" id="PF01326">
    <property type="entry name" value="PPDK_N"/>
    <property type="match status" value="2"/>
</dbReference>
<organism evidence="4 5">
    <name type="scientific">Larinioides sclopetarius</name>
    <dbReference type="NCBI Taxonomy" id="280406"/>
    <lineage>
        <taxon>Eukaryota</taxon>
        <taxon>Metazoa</taxon>
        <taxon>Ecdysozoa</taxon>
        <taxon>Arthropoda</taxon>
        <taxon>Chelicerata</taxon>
        <taxon>Arachnida</taxon>
        <taxon>Araneae</taxon>
        <taxon>Araneomorphae</taxon>
        <taxon>Entelegynae</taxon>
        <taxon>Araneoidea</taxon>
        <taxon>Araneidae</taxon>
        <taxon>Larinioides</taxon>
    </lineage>
</organism>
<protein>
    <recommendedName>
        <fullName evidence="6">Phosphoenolpyruvate synthase</fullName>
    </recommendedName>
</protein>
<dbReference type="SUPFAM" id="SSF56059">
    <property type="entry name" value="Glutathione synthetase ATP-binding domain-like"/>
    <property type="match status" value="2"/>
</dbReference>
<feature type="domain" description="Pyruvate phosphate dikinase AMP/ATP-binding" evidence="3">
    <location>
        <begin position="1576"/>
        <end position="1895"/>
    </location>
</feature>
<accession>A0AAV1ZJN6</accession>
<dbReference type="Gene3D" id="3.50.30.10">
    <property type="entry name" value="Phosphohistidine domain"/>
    <property type="match status" value="1"/>
</dbReference>
<dbReference type="Gene3D" id="3.30.1490.20">
    <property type="entry name" value="ATP-grasp fold, A domain"/>
    <property type="match status" value="2"/>
</dbReference>
<comment type="caution">
    <text evidence="4">The sequence shown here is derived from an EMBL/GenBank/DDBJ whole genome shotgun (WGS) entry which is preliminary data.</text>
</comment>
<dbReference type="EMBL" id="CAXIEN010000057">
    <property type="protein sequence ID" value="CAL1271936.1"/>
    <property type="molecule type" value="Genomic_DNA"/>
</dbReference>
<gene>
    <name evidence="4" type="ORF">LARSCL_LOCUS6100</name>
</gene>
<name>A0AAV1ZJN6_9ARAC</name>
<sequence>MVLSLIVALFTAPLEFLYWIKWAIAYVAIRIHKTFHGRRFDLYDVRVVNDPFKLGMLIPQEEKDLESPHPDSHLLEHADEVTFYGVNSKSECLLVRIARGVNQVADAWVYLKMANGKTYSLIETMGYQQSSDGIDHTFSCGKLQMHYLSPMRKWRIFYCGMLKQTSEDKQDYEEVVFVKFVFLWKASSDVYDCTLDTNPEGFADAMARSEWKIPLVPPIKKFTDALNFYAQTGVVTGTVSINDGPDYEIYLFGERMRSLGKSANIAGCKFTTILGSIPANGLFMHLSHASLPYMFKNAPFGFTVDPDGNLWNLKDLDINIKPFSAKKSESTFQARFNAGEKYEIYGNISEPIVFYSGQGWSGFLDLSYIEFTYKNRRGSGLILTGEVYKEPKLPAKIMPPKIPPTTFPLTVPFEDEASHFGEISGGKGSSLGILTQMSKEEKSFIVPKGIIVTTAAYSEFLILEIIEAVKDLENVAYGNIIGDLMAACKKVSGIIEKTPLPKRICHSISEDLKEVFKDEVNQKKFAVRSSATGEDTAAMSAAGQMDTFLGVQDLKEIFTAVKKCWASQFGHIAVEYKRRYGQVLNSPMAVVIQEMVASEVSGVMFTCDPVTNNPSIITITANYGLGETVVSGSVEPDTFTVKRKETGKLEMESLLLGSKHQRIVMQESGGTITQDLGEDSKNESCLTKETVIRLAKLGIRIEKYYKSSRDIEWGILNDRIYILQSRPVTNAAAITDEEIKREFDSPLRCENEYITVANVGEVIPGAMSPLAIDLMVKFFGSAIEKQALEKGFIDNFYKCKYFQPAFLTFTNHMMLTVVELITRYGVNTPASNGFMISIFGRILDDPDLFDYASEKVKEGVQQSWYFNLRYYWDLFFFDYTLPKVWKKIFDYHMGFMKHETAKGTFDAIMNSCSDLDDAIKKHMECTENSSNWNMIMFSVLCRTKESVDNDIYSDFARFLATSSDVESANIPHAMQEVANEIVKDIGVEKFKSMSIEEAEEWLQNSSTLSGYKFRKFLTRHGHRCLKEFDIYSITWGMNPKMLVKSLQSLTGFGKEETKQEDESIDKIFSQLNVNLTFLSKLILRFVLPNCRRGVRARETSKSIFIKAMDQFRKGFRRLGKQMVSEGRLPEEDLLFFLNFEEINELLETRSPSIITRAIHRKKIFPVLDKYKFPEIMKGWPKPINYEEESSDNYEFIADLTMQGIPVSQGVTKGYARVAMTLDEAAHLKHADEVTFYGVNSKSECLLVRIARGVNQVADAWVYLKLANGKTYSLTETTGYQQSSDGIDHTFSCGKLQMHYLSPMRKWRIFYCGMLKQTSEDKHDQEEIVFVKFVFLWKASSDVYDCTLDTNPEGFANAMARSEWKFPFLPPIKKFTEALDFYAQTGVVTGTVSINDGPEYEMYLFGEKIRSLGKSANIAGCKFTNILGSIPANGLSFHLSHASAPYMFKNAPFGFVVDPDGNLLLLKELDINIKPFTVKRTGSSFRAGFKAGEEYEIYGNIAQPIVFYSGQGWSGFLELSYIDFTYKNRKGSGLILTGEVYKEPKSPPKLLPSIEPPEVVPLTLPFSDEASHFGEISGGKGSSLGKLTKLSNEDKSFIVPKGIIVTTSAYAEFLTPVIHEAVKHLEDIAYGNETGDLTVACKKVSRIVENTPLPKKICHSIIEDLKEVFKDEVNQKRFAVRSSATGEDTSSMSAAGQMDTFLGVQGIREIFLAVKKCWASQFGHIAVEYKRRYGQVLNSPMAVVIQEMVACEVSGVMFTCDPVTNNPSIITITANYGLGETVVSGSVEPDTFTLKRKETGRLEMESVLLGSKHQRIVMQESGGTITEDLGENSKNESCLTKETAIMLANLGIKIEKYYKSSRDIEWGILNHKVYILQSRPVTNAAAETDEEIKHEFDTPLRCENEYASVANIGEVMPGAVSPLGIDHTMKFFSGAMQKKAYEKGFVDNLFKSMYFQPGILTFCNHMMMTVVETITRYGVNTPASKGYMISIYGRILDDPELLDYAYEKVKEGVQQSWVFNLRYYWDLFFFDYTLPKTKKKIFDYHMGFLKHKTAKDTFTAILNSCSDMDDALKKHVECSENSSNWNMSMFSILCKTKETVDNDIYSDFARFLASSSNVESADVPQAMQDVANQIVKDIGAEKFKAMSVEEAEEWLQTSPTTAGHKFRKFLARHGHRCLKEFDVLSITWEMDSKLLIKLLQNLAGIEKEEKKQEDESIDKIFSQLNVPLTFMSKLMLRFVVPNCRRGVRSREASKSILIKAMDNWRKGFRRLGKQMVSEGRLPDEELIFFLTFDEIDDLLNTRSPSIITRAIHRKKLYPTVDNFRFPEISKGLPKPINYEKDSSENYEFVADLTMKGIPVSQGVTKGYARVAMTLDEAAHLKPGEILITYSTDIGWSPYFPIISGVVTELGGLISHGAVVSREYGLPCVVGLQGATKKFRTGDYVLLDGKKGILQRLPQPEDSNN</sequence>
<dbReference type="InterPro" id="IPR008279">
    <property type="entry name" value="PEP-util_enz_mobile_dom"/>
</dbReference>
<feature type="domain" description="Pyruvate phosphate dikinase AMP/ATP-binding" evidence="3">
    <location>
        <begin position="424"/>
        <end position="743"/>
    </location>
</feature>
<comment type="similarity">
    <text evidence="1">Belongs to the PEP-utilizing enzyme family.</text>
</comment>